<evidence type="ECO:0000313" key="3">
    <source>
        <dbReference type="Proteomes" id="UP001215598"/>
    </source>
</evidence>
<protein>
    <submittedName>
        <fullName evidence="2">Uncharacterized protein</fullName>
    </submittedName>
</protein>
<dbReference type="Proteomes" id="UP001215598">
    <property type="component" value="Unassembled WGS sequence"/>
</dbReference>
<keyword evidence="3" id="KW-1185">Reference proteome</keyword>
<reference evidence="2" key="1">
    <citation type="submission" date="2023-03" db="EMBL/GenBank/DDBJ databases">
        <title>Massive genome expansion in bonnet fungi (Mycena s.s.) driven by repeated elements and novel gene families across ecological guilds.</title>
        <authorList>
            <consortium name="Lawrence Berkeley National Laboratory"/>
            <person name="Harder C.B."/>
            <person name="Miyauchi S."/>
            <person name="Viragh M."/>
            <person name="Kuo A."/>
            <person name="Thoen E."/>
            <person name="Andreopoulos B."/>
            <person name="Lu D."/>
            <person name="Skrede I."/>
            <person name="Drula E."/>
            <person name="Henrissat B."/>
            <person name="Morin E."/>
            <person name="Kohler A."/>
            <person name="Barry K."/>
            <person name="LaButti K."/>
            <person name="Morin E."/>
            <person name="Salamov A."/>
            <person name="Lipzen A."/>
            <person name="Mereny Z."/>
            <person name="Hegedus B."/>
            <person name="Baldrian P."/>
            <person name="Stursova M."/>
            <person name="Weitz H."/>
            <person name="Taylor A."/>
            <person name="Grigoriev I.V."/>
            <person name="Nagy L.G."/>
            <person name="Martin F."/>
            <person name="Kauserud H."/>
        </authorList>
    </citation>
    <scope>NUCLEOTIDE SEQUENCE</scope>
    <source>
        <strain evidence="2">CBHHK182m</strain>
    </source>
</reference>
<proteinExistence type="predicted"/>
<evidence type="ECO:0000313" key="2">
    <source>
        <dbReference type="EMBL" id="KAJ7744145.1"/>
    </source>
</evidence>
<accession>A0AAD7ILQ2</accession>
<dbReference type="AlphaFoldDB" id="A0AAD7ILQ2"/>
<evidence type="ECO:0000256" key="1">
    <source>
        <dbReference type="SAM" id="MobiDB-lite"/>
    </source>
</evidence>
<gene>
    <name evidence="2" type="ORF">B0H16DRAFT_994911</name>
</gene>
<organism evidence="2 3">
    <name type="scientific">Mycena metata</name>
    <dbReference type="NCBI Taxonomy" id="1033252"/>
    <lineage>
        <taxon>Eukaryota</taxon>
        <taxon>Fungi</taxon>
        <taxon>Dikarya</taxon>
        <taxon>Basidiomycota</taxon>
        <taxon>Agaricomycotina</taxon>
        <taxon>Agaricomycetes</taxon>
        <taxon>Agaricomycetidae</taxon>
        <taxon>Agaricales</taxon>
        <taxon>Marasmiineae</taxon>
        <taxon>Mycenaceae</taxon>
        <taxon>Mycena</taxon>
    </lineage>
</organism>
<dbReference type="EMBL" id="JARKIB010000088">
    <property type="protein sequence ID" value="KAJ7744145.1"/>
    <property type="molecule type" value="Genomic_DNA"/>
</dbReference>
<comment type="caution">
    <text evidence="2">The sequence shown here is derived from an EMBL/GenBank/DDBJ whole genome shotgun (WGS) entry which is preliminary data.</text>
</comment>
<feature type="region of interest" description="Disordered" evidence="1">
    <location>
        <begin position="54"/>
        <end position="104"/>
    </location>
</feature>
<sequence>MIGLFLTVLALAVPIFVYAKYLSLKTTPLRHMPVEPLDATASHPAIASENLRQDQVKATPAAEPDNASAEVARRGDPAVQLQSPATRRPVPAVLPADETTDVTPHERQMLEAMKAATSEQFQYIRQSMLAFSPLAH</sequence>
<name>A0AAD7ILQ2_9AGAR</name>